<dbReference type="PANTHER" id="PTHR31972:SF54">
    <property type="entry name" value="KINESIN-LIKE PROTEIN (DUF868)"/>
    <property type="match status" value="1"/>
</dbReference>
<comment type="caution">
    <text evidence="2">The sequence shown here is derived from an EMBL/GenBank/DDBJ whole genome shotgun (WGS) entry which is preliminary data.</text>
</comment>
<dbReference type="AlphaFoldDB" id="A0A5N6L434"/>
<sequence length="350" mass="39569">MGIKEFEMSVHVSTSHLQAQSKLTWKKALTMSNYILGAAQFSNPKPPSEEKASDQYQTTNKVAPQTSITFVYQAKVAEFLRNVTVTWCKNLINHSLSITVENPSDENKNTCKVDIRTWHFWGRKGLKSFELDGKLVGIFWDFRQAKFSSSSPEPCSDYYVAMVSDEEVVLLLGDLKNEAFQRTRTRPSLEDATLLYKKEHVYGKRSFCTRAMLADGGKEHYIFIETSLPGTGPGDPEMWISIDSTVLIRVMNLNWRFRGNETAMVNNLPVQILWDVHDWLHGKPGSGRPGLFIFKTGAPESVSDPDDPDDENCSRENEGGSIYGSAASSQECPSTPEFCHFLYAWRTDHQ</sequence>
<dbReference type="Proteomes" id="UP000327013">
    <property type="component" value="Unassembled WGS sequence"/>
</dbReference>
<dbReference type="Pfam" id="PF05910">
    <property type="entry name" value="DUF868"/>
    <property type="match status" value="1"/>
</dbReference>
<organism evidence="2 3">
    <name type="scientific">Carpinus fangiana</name>
    <dbReference type="NCBI Taxonomy" id="176857"/>
    <lineage>
        <taxon>Eukaryota</taxon>
        <taxon>Viridiplantae</taxon>
        <taxon>Streptophyta</taxon>
        <taxon>Embryophyta</taxon>
        <taxon>Tracheophyta</taxon>
        <taxon>Spermatophyta</taxon>
        <taxon>Magnoliopsida</taxon>
        <taxon>eudicotyledons</taxon>
        <taxon>Gunneridae</taxon>
        <taxon>Pentapetalae</taxon>
        <taxon>rosids</taxon>
        <taxon>fabids</taxon>
        <taxon>Fagales</taxon>
        <taxon>Betulaceae</taxon>
        <taxon>Carpinus</taxon>
    </lineage>
</organism>
<keyword evidence="3" id="KW-1185">Reference proteome</keyword>
<reference evidence="2 3" key="1">
    <citation type="submission" date="2019-06" db="EMBL/GenBank/DDBJ databases">
        <title>A chromosomal-level reference genome of Carpinus fangiana (Coryloideae, Betulaceae).</title>
        <authorList>
            <person name="Yang X."/>
            <person name="Wang Z."/>
            <person name="Zhang L."/>
            <person name="Hao G."/>
            <person name="Liu J."/>
            <person name="Yang Y."/>
        </authorList>
    </citation>
    <scope>NUCLEOTIDE SEQUENCE [LARGE SCALE GENOMIC DNA]</scope>
    <source>
        <strain evidence="2">Cfa_2016G</strain>
        <tissue evidence="2">Leaf</tissue>
    </source>
</reference>
<gene>
    <name evidence="2" type="ORF">FH972_026435</name>
</gene>
<evidence type="ECO:0000256" key="1">
    <source>
        <dbReference type="SAM" id="MobiDB-lite"/>
    </source>
</evidence>
<feature type="region of interest" description="Disordered" evidence="1">
    <location>
        <begin position="297"/>
        <end position="334"/>
    </location>
</feature>
<protein>
    <recommendedName>
        <fullName evidence="4">DUF868 domain-containing protein</fullName>
    </recommendedName>
</protein>
<dbReference type="EMBL" id="VIBQ01000095">
    <property type="protein sequence ID" value="KAB8731797.1"/>
    <property type="molecule type" value="Genomic_DNA"/>
</dbReference>
<evidence type="ECO:0000313" key="3">
    <source>
        <dbReference type="Proteomes" id="UP000327013"/>
    </source>
</evidence>
<accession>A0A5N6L434</accession>
<dbReference type="PANTHER" id="PTHR31972">
    <property type="entry name" value="EXPRESSED PROTEIN"/>
    <property type="match status" value="1"/>
</dbReference>
<dbReference type="InterPro" id="IPR008586">
    <property type="entry name" value="DUF868_pln"/>
</dbReference>
<name>A0A5N6L434_9ROSI</name>
<proteinExistence type="predicted"/>
<evidence type="ECO:0008006" key="4">
    <source>
        <dbReference type="Google" id="ProtNLM"/>
    </source>
</evidence>
<dbReference type="OrthoDB" id="731074at2759"/>
<evidence type="ECO:0000313" key="2">
    <source>
        <dbReference type="EMBL" id="KAB8731797.1"/>
    </source>
</evidence>